<feature type="transmembrane region" description="Helical" evidence="6">
    <location>
        <begin position="175"/>
        <end position="192"/>
    </location>
</feature>
<keyword evidence="2" id="KW-0813">Transport</keyword>
<evidence type="ECO:0000313" key="8">
    <source>
        <dbReference type="Proteomes" id="UP000011082"/>
    </source>
</evidence>
<name>L2GNB0_VITCO</name>
<feature type="transmembrane region" description="Helical" evidence="6">
    <location>
        <begin position="254"/>
        <end position="276"/>
    </location>
</feature>
<keyword evidence="3 6" id="KW-0812">Transmembrane</keyword>
<feature type="transmembrane region" description="Helical" evidence="6">
    <location>
        <begin position="331"/>
        <end position="354"/>
    </location>
</feature>
<sequence length="502" mass="56244">MIAIDLISDKDIIILDEPTSDLDSYLASTLICFLKKLATEKSKMIILTIHQPSEQIVKQFDNILFMVKGCAVYSGAFNQLDKLLQTNGIVRPADWTTSDFLFEAFYNSSTFKAISDQKDNISIFLEKIFAKSDELVDSCNASNKSSKFVSWAFDLPQISILLKKSLRQVFSRKMFYYRIVVCLILLFLLPFFQREFFQSPSQDAFKSIAENLTASGNQNTSAITDIINVSGTDNAVFKALSHIYTFIQNHSVSIIMVGCNLYSILMTSEVFASIVLDEKEMLLGHFKPSSYIISAFATEYIVYLCTGILIYAGLLIIGIGSRLYALSILRIIMSHVLFSFTIVLVNVLGFASGLPLTIREMVKLMILYTPIMLYMGFPAVVEFVSEISSILAMPLRILFAIVDFMFPSILVFTYTNQIIQSKFSKEFEDVLKDVSDDSAKATLSFISEFFSKSVSYLAKGTYGIFPEQIGVLPVLIASLVVIPLATLAIFTYKFSPRVSLNP</sequence>
<feature type="transmembrane region" description="Helical" evidence="6">
    <location>
        <begin position="297"/>
        <end position="319"/>
    </location>
</feature>
<dbReference type="SUPFAM" id="SSF52540">
    <property type="entry name" value="P-loop containing nucleoside triphosphate hydrolases"/>
    <property type="match status" value="1"/>
</dbReference>
<organism evidence="7 8">
    <name type="scientific">Vittaforma corneae (strain ATCC 50505)</name>
    <name type="common">Microsporidian parasite</name>
    <name type="synonym">Nosema corneum</name>
    <dbReference type="NCBI Taxonomy" id="993615"/>
    <lineage>
        <taxon>Eukaryota</taxon>
        <taxon>Fungi</taxon>
        <taxon>Fungi incertae sedis</taxon>
        <taxon>Microsporidia</taxon>
        <taxon>Nosematidae</taxon>
        <taxon>Vittaforma</taxon>
    </lineage>
</organism>
<dbReference type="STRING" id="993615.L2GNB0"/>
<evidence type="ECO:0000313" key="7">
    <source>
        <dbReference type="EMBL" id="ELA42084.1"/>
    </source>
</evidence>
<accession>L2GNB0</accession>
<protein>
    <recommendedName>
        <fullName evidence="9">ABC-2 type transporter domain-containing protein</fullName>
    </recommendedName>
</protein>
<evidence type="ECO:0008006" key="9">
    <source>
        <dbReference type="Google" id="ProtNLM"/>
    </source>
</evidence>
<dbReference type="HOGENOM" id="CLU_543155_0_0_1"/>
<dbReference type="OrthoDB" id="2141921at2759"/>
<feature type="transmembrane region" description="Helical" evidence="6">
    <location>
        <begin position="397"/>
        <end position="415"/>
    </location>
</feature>
<dbReference type="AlphaFoldDB" id="L2GNB0"/>
<dbReference type="GO" id="GO:0016020">
    <property type="term" value="C:membrane"/>
    <property type="evidence" value="ECO:0007669"/>
    <property type="project" value="UniProtKB-SubCell"/>
</dbReference>
<gene>
    <name evidence="7" type="ORF">VICG_00933</name>
</gene>
<feature type="transmembrane region" description="Helical" evidence="6">
    <location>
        <begin position="366"/>
        <end position="385"/>
    </location>
</feature>
<comment type="subcellular location">
    <subcellularLocation>
        <location evidence="1">Membrane</location>
        <topology evidence="1">Multi-pass membrane protein</topology>
    </subcellularLocation>
</comment>
<dbReference type="GeneID" id="19881645"/>
<dbReference type="Proteomes" id="UP000011082">
    <property type="component" value="Unassembled WGS sequence"/>
</dbReference>
<dbReference type="PANTHER" id="PTHR48041:SF139">
    <property type="entry name" value="PROTEIN SCARLET"/>
    <property type="match status" value="1"/>
</dbReference>
<dbReference type="InterPro" id="IPR027417">
    <property type="entry name" value="P-loop_NTPase"/>
</dbReference>
<dbReference type="OMA" id="MHEANIR"/>
<keyword evidence="8" id="KW-1185">Reference proteome</keyword>
<feature type="transmembrane region" description="Helical" evidence="6">
    <location>
        <begin position="469"/>
        <end position="492"/>
    </location>
</feature>
<evidence type="ECO:0000256" key="6">
    <source>
        <dbReference type="SAM" id="Phobius"/>
    </source>
</evidence>
<dbReference type="GO" id="GO:0042626">
    <property type="term" value="F:ATPase-coupled transmembrane transporter activity"/>
    <property type="evidence" value="ECO:0007669"/>
    <property type="project" value="TreeGrafter"/>
</dbReference>
<evidence type="ECO:0000256" key="1">
    <source>
        <dbReference type="ARBA" id="ARBA00004141"/>
    </source>
</evidence>
<evidence type="ECO:0000256" key="3">
    <source>
        <dbReference type="ARBA" id="ARBA00022692"/>
    </source>
</evidence>
<keyword evidence="5 6" id="KW-0472">Membrane</keyword>
<dbReference type="InParanoid" id="L2GNB0"/>
<proteinExistence type="predicted"/>
<dbReference type="InterPro" id="IPR050352">
    <property type="entry name" value="ABCG_transporters"/>
</dbReference>
<dbReference type="VEuPathDB" id="MicrosporidiaDB:VICG_00933"/>
<evidence type="ECO:0000256" key="4">
    <source>
        <dbReference type="ARBA" id="ARBA00022989"/>
    </source>
</evidence>
<keyword evidence="4 6" id="KW-1133">Transmembrane helix</keyword>
<dbReference type="PANTHER" id="PTHR48041">
    <property type="entry name" value="ABC TRANSPORTER G FAMILY MEMBER 28"/>
    <property type="match status" value="1"/>
</dbReference>
<evidence type="ECO:0000256" key="5">
    <source>
        <dbReference type="ARBA" id="ARBA00023136"/>
    </source>
</evidence>
<dbReference type="Gene3D" id="3.40.50.300">
    <property type="entry name" value="P-loop containing nucleotide triphosphate hydrolases"/>
    <property type="match status" value="1"/>
</dbReference>
<reference evidence="8" key="1">
    <citation type="submission" date="2011-05" db="EMBL/GenBank/DDBJ databases">
        <title>The genome sequence of Vittaforma corneae strain ATCC 50505.</title>
        <authorList>
            <consortium name="The Broad Institute Genome Sequencing Platform"/>
            <person name="Cuomo C."/>
            <person name="Didier E."/>
            <person name="Bowers L."/>
            <person name="Young S.K."/>
            <person name="Zeng Q."/>
            <person name="Gargeya S."/>
            <person name="Fitzgerald M."/>
            <person name="Haas B."/>
            <person name="Abouelleil A."/>
            <person name="Alvarado L."/>
            <person name="Arachchi H.M."/>
            <person name="Berlin A."/>
            <person name="Chapman S.B."/>
            <person name="Gearin G."/>
            <person name="Goldberg J."/>
            <person name="Griggs A."/>
            <person name="Gujja S."/>
            <person name="Hansen M."/>
            <person name="Heiman D."/>
            <person name="Howarth C."/>
            <person name="Larimer J."/>
            <person name="Lui A."/>
            <person name="MacDonald P.J.P."/>
            <person name="McCowen C."/>
            <person name="Montmayeur A."/>
            <person name="Murphy C."/>
            <person name="Neiman D."/>
            <person name="Pearson M."/>
            <person name="Priest M."/>
            <person name="Roberts A."/>
            <person name="Saif S."/>
            <person name="Shea T."/>
            <person name="Sisk P."/>
            <person name="Stolte C."/>
            <person name="Sykes S."/>
            <person name="Wortman J."/>
            <person name="Nusbaum C."/>
            <person name="Birren B."/>
        </authorList>
    </citation>
    <scope>NUCLEOTIDE SEQUENCE [LARGE SCALE GENOMIC DNA]</scope>
    <source>
        <strain evidence="8">ATCC 50505</strain>
    </source>
</reference>
<evidence type="ECO:0000256" key="2">
    <source>
        <dbReference type="ARBA" id="ARBA00022448"/>
    </source>
</evidence>
<dbReference type="RefSeq" id="XP_007604380.1">
    <property type="nucleotide sequence ID" value="XM_007604318.1"/>
</dbReference>
<dbReference type="EMBL" id="JH370135">
    <property type="protein sequence ID" value="ELA42084.1"/>
    <property type="molecule type" value="Genomic_DNA"/>
</dbReference>